<gene>
    <name evidence="4" type="ORF">ERD32_01375</name>
</gene>
<evidence type="ECO:0000256" key="1">
    <source>
        <dbReference type="ARBA" id="ARBA00022612"/>
    </source>
</evidence>
<dbReference type="InterPro" id="IPR005335">
    <property type="entry name" value="Terminase_ssu"/>
</dbReference>
<dbReference type="Pfam" id="PF03592">
    <property type="entry name" value="Terminase_2"/>
    <property type="match status" value="1"/>
</dbReference>
<keyword evidence="2" id="KW-0231">Viral genome packaging</keyword>
<dbReference type="InterPro" id="IPR038713">
    <property type="entry name" value="Terminase_Gp1_N_sf"/>
</dbReference>
<dbReference type="AlphaFoldDB" id="A0A4Q0LY37"/>
<dbReference type="PANTHER" id="PTHR41328:SF2">
    <property type="entry name" value="TERMINASE SMALL SUBUNIT"/>
    <property type="match status" value="1"/>
</dbReference>
<accession>A0A4Q0LY37</accession>
<reference evidence="4 5" key="1">
    <citation type="submission" date="2019-01" db="EMBL/GenBank/DDBJ databases">
        <title>The genome sequence of Lactobacillus crispatus L49.</title>
        <authorList>
            <person name="Zhong J."/>
            <person name="Zhang J."/>
        </authorList>
    </citation>
    <scope>NUCLEOTIDE SEQUENCE [LARGE SCALE GENOMIC DNA]</scope>
    <source>
        <strain evidence="4 5">L49</strain>
    </source>
</reference>
<dbReference type="GO" id="GO:0051276">
    <property type="term" value="P:chromosome organization"/>
    <property type="evidence" value="ECO:0007669"/>
    <property type="project" value="InterPro"/>
</dbReference>
<name>A0A4Q0LY37_9LACO</name>
<dbReference type="Gene3D" id="1.10.10.1400">
    <property type="entry name" value="Terminase, small subunit, N-terminal DNA-binding domain, HTH motif"/>
    <property type="match status" value="1"/>
</dbReference>
<dbReference type="EMBL" id="SCLX01000005">
    <property type="protein sequence ID" value="RXF60047.1"/>
    <property type="molecule type" value="Genomic_DNA"/>
</dbReference>
<keyword evidence="3" id="KW-0175">Coiled coil</keyword>
<protein>
    <submittedName>
        <fullName evidence="4">Terminase small subunit</fullName>
    </submittedName>
</protein>
<evidence type="ECO:0000256" key="3">
    <source>
        <dbReference type="SAM" id="Coils"/>
    </source>
</evidence>
<dbReference type="InterPro" id="IPR052404">
    <property type="entry name" value="SPP1-like_terminase"/>
</dbReference>
<evidence type="ECO:0000313" key="5">
    <source>
        <dbReference type="Proteomes" id="UP000289808"/>
    </source>
</evidence>
<dbReference type="Proteomes" id="UP000289808">
    <property type="component" value="Unassembled WGS sequence"/>
</dbReference>
<dbReference type="RefSeq" id="WP_128733912.1">
    <property type="nucleotide sequence ID" value="NZ_SCLX01000005.1"/>
</dbReference>
<evidence type="ECO:0000313" key="4">
    <source>
        <dbReference type="EMBL" id="RXF60047.1"/>
    </source>
</evidence>
<sequence>MAEQKLTIKQKKFADEYVKTGNATDAAIKAGYSEKYAHTNANKLLQNTTIKARIDAQMQKLEDDKIMKADEALKLIAAIARGEETTTVETKDGFWLTVHPTITEKQRASEAILKRYPLSDMDKAQIKKAQAEAIKAQAEAQVAKAQAEQLHTVADKTREKMDKLSIDELRNLAKLAGEDDD</sequence>
<evidence type="ECO:0000256" key="2">
    <source>
        <dbReference type="ARBA" id="ARBA00023219"/>
    </source>
</evidence>
<keyword evidence="1" id="KW-1188">Viral release from host cell</keyword>
<comment type="caution">
    <text evidence="4">The sequence shown here is derived from an EMBL/GenBank/DDBJ whole genome shotgun (WGS) entry which is preliminary data.</text>
</comment>
<feature type="coiled-coil region" evidence="3">
    <location>
        <begin position="121"/>
        <end position="148"/>
    </location>
</feature>
<dbReference type="PANTHER" id="PTHR41328">
    <property type="entry name" value="TERMINASE SMALL SUBUNIT-RELATED"/>
    <property type="match status" value="1"/>
</dbReference>
<organism evidence="4 5">
    <name type="scientific">Lactobacillus crispatus</name>
    <dbReference type="NCBI Taxonomy" id="47770"/>
    <lineage>
        <taxon>Bacteria</taxon>
        <taxon>Bacillati</taxon>
        <taxon>Bacillota</taxon>
        <taxon>Bacilli</taxon>
        <taxon>Lactobacillales</taxon>
        <taxon>Lactobacillaceae</taxon>
        <taxon>Lactobacillus</taxon>
    </lineage>
</organism>
<proteinExistence type="predicted"/>